<dbReference type="InterPro" id="IPR025669">
    <property type="entry name" value="AAA_dom"/>
</dbReference>
<dbReference type="GO" id="GO:0004715">
    <property type="term" value="F:non-membrane spanning protein tyrosine kinase activity"/>
    <property type="evidence" value="ECO:0007669"/>
    <property type="project" value="UniProtKB-EC"/>
</dbReference>
<evidence type="ECO:0000313" key="21">
    <source>
        <dbReference type="EMBL" id="SPZ12359.1"/>
    </source>
</evidence>
<keyword evidence="14" id="KW-0175">Coiled coil</keyword>
<dbReference type="Pfam" id="PF13807">
    <property type="entry name" value="GNVR"/>
    <property type="match status" value="1"/>
</dbReference>
<evidence type="ECO:0000256" key="2">
    <source>
        <dbReference type="ARBA" id="ARBA00008883"/>
    </source>
</evidence>
<sequence length="740" mass="81950">MTTMPRFTATEVKNDTDINFSALFGILVDYKWQLLSIIGIFTFLGIAYAMLATPMYASNAMLQIEEKKGVTRLTDQTSGMPPPLPEAVTEIELLKSRLVIGNAVKNLHLDVVVTPKYFPIFGGYVARHFKAESEDEVASPVLGLNSFAWGGEDVEVAELRVPDSAQDKPMTLKVEENQSFTVFDADNQILLHGTVNQPVEQDGYFIQVSKLQARPGTEFTVMKKRLSRTIQEYQGRISAGERGKQSGILSVALQDSDPLRAQRIVQEVIDLYVAQNIDRNAAESTQSLEFLRSQIPSVKKELEDAQRALNEYQTNRRSVDIDSETKGVLDQIVSLDGQISELNLKRVEMSRKFTTQHPAFQAVLGQLRQLEVEKDKLEKRVGNLPSTQQELLRLKRDVDVTSQTYTLMMNKVQELDVIRAGTVGSVRIIDNANANIDDPASPNKPLIVVAALVLGCLLGLAVIYTRHTLKRGIETPEAIEQLGLPVYASIPYSRNQSESEKLFGRGSRKIGESALLSIAHPTDLSTEALRSLRTSLHFAMIEAKNNILMISGPSPDVGKSFVSSNLAAVIAESGQRVLLIDGDMRKGYMHKIFNVKQKDGLSDLLSNRIAINDAIKKTEVDMLDFMSCGQFPPNPSELLMSHRFTTVLKQLGDLYDIVIIDTPPILAVTEAAIIGAHVGTSLIVARFGMNSAKELEATKRRFDLNGVPLKGVILNAVERKASNYSSYGNYQYAYERPSKS</sequence>
<accession>A0A2X2EVB0</accession>
<keyword evidence="12" id="KW-0829">Tyrosine-protein kinase</keyword>
<evidence type="ECO:0000256" key="7">
    <source>
        <dbReference type="ARBA" id="ARBA00022741"/>
    </source>
</evidence>
<dbReference type="Proteomes" id="UP000250443">
    <property type="component" value="Unassembled WGS sequence"/>
</dbReference>
<evidence type="ECO:0000313" key="22">
    <source>
        <dbReference type="Proteomes" id="UP000250443"/>
    </source>
</evidence>
<dbReference type="EC" id="2.7.10.2" evidence="19"/>
<evidence type="ECO:0000259" key="18">
    <source>
        <dbReference type="Pfam" id="PF13807"/>
    </source>
</evidence>
<dbReference type="Pfam" id="PF23607">
    <property type="entry name" value="WZC_N"/>
    <property type="match status" value="1"/>
</dbReference>
<dbReference type="EMBL" id="JADTXM010000003">
    <property type="protein sequence ID" value="MBH3438091.1"/>
    <property type="molecule type" value="Genomic_DNA"/>
</dbReference>
<dbReference type="InterPro" id="IPR027417">
    <property type="entry name" value="P-loop_NTPase"/>
</dbReference>
<evidence type="ECO:0000256" key="9">
    <source>
        <dbReference type="ARBA" id="ARBA00022840"/>
    </source>
</evidence>
<dbReference type="Proteomes" id="UP000638986">
    <property type="component" value="Unassembled WGS sequence"/>
</dbReference>
<dbReference type="Proteomes" id="UP000626180">
    <property type="component" value="Unassembled WGS sequence"/>
</dbReference>
<evidence type="ECO:0000256" key="6">
    <source>
        <dbReference type="ARBA" id="ARBA00022692"/>
    </source>
</evidence>
<dbReference type="InterPro" id="IPR032807">
    <property type="entry name" value="GNVR"/>
</dbReference>
<dbReference type="CDD" id="cd05387">
    <property type="entry name" value="BY-kinase"/>
    <property type="match status" value="1"/>
</dbReference>
<evidence type="ECO:0000259" key="17">
    <source>
        <dbReference type="Pfam" id="PF13614"/>
    </source>
</evidence>
<feature type="domain" description="Polysaccharide chain length determinant N-terminal" evidence="16">
    <location>
        <begin position="17"/>
        <end position="107"/>
    </location>
</feature>
<feature type="transmembrane region" description="Helical" evidence="15">
    <location>
        <begin position="34"/>
        <end position="57"/>
    </location>
</feature>
<comment type="catalytic activity">
    <reaction evidence="13">
        <text>L-tyrosyl-[protein] + ATP = O-phospho-L-tyrosyl-[protein] + ADP + H(+)</text>
        <dbReference type="Rhea" id="RHEA:10596"/>
        <dbReference type="Rhea" id="RHEA-COMP:10136"/>
        <dbReference type="Rhea" id="RHEA-COMP:20101"/>
        <dbReference type="ChEBI" id="CHEBI:15378"/>
        <dbReference type="ChEBI" id="CHEBI:30616"/>
        <dbReference type="ChEBI" id="CHEBI:46858"/>
        <dbReference type="ChEBI" id="CHEBI:61978"/>
        <dbReference type="ChEBI" id="CHEBI:456216"/>
    </reaction>
</comment>
<reference evidence="21 22" key="1">
    <citation type="submission" date="2018-06" db="EMBL/GenBank/DDBJ databases">
        <authorList>
            <consortium name="Pathogen Informatics"/>
            <person name="Doyle S."/>
        </authorList>
    </citation>
    <scope>NUCLEOTIDE SEQUENCE [LARGE SCALE GENOMIC DNA]</scope>
    <source>
        <strain evidence="21 22">NCTC11842</strain>
    </source>
</reference>
<evidence type="ECO:0000256" key="15">
    <source>
        <dbReference type="SAM" id="Phobius"/>
    </source>
</evidence>
<dbReference type="Pfam" id="PF13614">
    <property type="entry name" value="AAA_31"/>
    <property type="match status" value="1"/>
</dbReference>
<dbReference type="PANTHER" id="PTHR32309">
    <property type="entry name" value="TYROSINE-PROTEIN KINASE"/>
    <property type="match status" value="1"/>
</dbReference>
<dbReference type="FunFam" id="3.40.50.300:FF:000527">
    <property type="entry name" value="Tyrosine-protein kinase etk"/>
    <property type="match status" value="1"/>
</dbReference>
<evidence type="ECO:0000256" key="8">
    <source>
        <dbReference type="ARBA" id="ARBA00022777"/>
    </source>
</evidence>
<name>A0A2X2EVB0_PSELU</name>
<evidence type="ECO:0000313" key="20">
    <source>
        <dbReference type="EMBL" id="MBH3438091.1"/>
    </source>
</evidence>
<dbReference type="EMBL" id="UAUF01000014">
    <property type="protein sequence ID" value="SPZ12359.1"/>
    <property type="molecule type" value="Genomic_DNA"/>
</dbReference>
<evidence type="ECO:0000256" key="13">
    <source>
        <dbReference type="ARBA" id="ARBA00053015"/>
    </source>
</evidence>
<dbReference type="PANTHER" id="PTHR32309:SF32">
    <property type="entry name" value="TYROSINE-PROTEIN KINASE ETK-RELATED"/>
    <property type="match status" value="1"/>
</dbReference>
<keyword evidence="11 15" id="KW-0472">Membrane</keyword>
<dbReference type="AlphaFoldDB" id="A0A2X2EVB0"/>
<dbReference type="GO" id="GO:0005886">
    <property type="term" value="C:plasma membrane"/>
    <property type="evidence" value="ECO:0007669"/>
    <property type="project" value="UniProtKB-SubCell"/>
</dbReference>
<evidence type="ECO:0000259" key="16">
    <source>
        <dbReference type="Pfam" id="PF02706"/>
    </source>
</evidence>
<keyword evidence="10 15" id="KW-1133">Transmembrane helix</keyword>
<evidence type="ECO:0000256" key="10">
    <source>
        <dbReference type="ARBA" id="ARBA00022989"/>
    </source>
</evidence>
<dbReference type="GO" id="GO:0005524">
    <property type="term" value="F:ATP binding"/>
    <property type="evidence" value="ECO:0007669"/>
    <property type="project" value="UniProtKB-KW"/>
</dbReference>
<keyword evidence="23" id="KW-1185">Reference proteome</keyword>
<proteinExistence type="inferred from homology"/>
<evidence type="ECO:0000313" key="19">
    <source>
        <dbReference type="EMBL" id="MBF8641165.1"/>
    </source>
</evidence>
<comment type="similarity">
    <text evidence="2">Belongs to the etk/wzc family.</text>
</comment>
<dbReference type="Pfam" id="PF02706">
    <property type="entry name" value="Wzz"/>
    <property type="match status" value="1"/>
</dbReference>
<dbReference type="Gene3D" id="3.40.50.300">
    <property type="entry name" value="P-loop containing nucleotide triphosphate hydrolases"/>
    <property type="match status" value="1"/>
</dbReference>
<evidence type="ECO:0000256" key="4">
    <source>
        <dbReference type="ARBA" id="ARBA00022519"/>
    </source>
</evidence>
<reference evidence="19 23" key="2">
    <citation type="submission" date="2020-10" db="EMBL/GenBank/DDBJ databases">
        <title>Genome sequences of Pseudomonas isolates.</title>
        <authorList>
            <person name="Wessels L."/>
            <person name="Reich F."/>
            <person name="Hammerl J."/>
        </authorList>
    </citation>
    <scope>NUCLEOTIDE SEQUENCE [LARGE SCALE GENOMIC DNA]</scope>
    <source>
        <strain evidence="19 23">20-MO00624-0</strain>
    </source>
</reference>
<organism evidence="21 22">
    <name type="scientific">Pseudomonas luteola</name>
    <dbReference type="NCBI Taxonomy" id="47886"/>
    <lineage>
        <taxon>Bacteria</taxon>
        <taxon>Pseudomonadati</taxon>
        <taxon>Pseudomonadota</taxon>
        <taxon>Gammaproteobacteria</taxon>
        <taxon>Pseudomonadales</taxon>
        <taxon>Pseudomonadaceae</taxon>
        <taxon>Pseudomonas</taxon>
    </lineage>
</organism>
<keyword evidence="3" id="KW-1003">Cell membrane</keyword>
<keyword evidence="7" id="KW-0547">Nucleotide-binding</keyword>
<feature type="coiled-coil region" evidence="14">
    <location>
        <begin position="288"/>
        <end position="322"/>
    </location>
</feature>
<dbReference type="InterPro" id="IPR005702">
    <property type="entry name" value="Wzc-like_C"/>
</dbReference>
<feature type="domain" description="AAA" evidence="17">
    <location>
        <begin position="557"/>
        <end position="672"/>
    </location>
</feature>
<evidence type="ECO:0000256" key="11">
    <source>
        <dbReference type="ARBA" id="ARBA00023136"/>
    </source>
</evidence>
<dbReference type="GeneID" id="300266667"/>
<evidence type="ECO:0000256" key="3">
    <source>
        <dbReference type="ARBA" id="ARBA00022475"/>
    </source>
</evidence>
<dbReference type="EC" id="2.7.10.-" evidence="21"/>
<dbReference type="NCBIfam" id="TIGR01007">
    <property type="entry name" value="eps_fam"/>
    <property type="match status" value="1"/>
</dbReference>
<protein>
    <submittedName>
        <fullName evidence="19">Polysaccharide biosynthesis tyrosine autokinase</fullName>
        <ecNumber evidence="19">2.7.10.2</ecNumber>
    </submittedName>
    <submittedName>
        <fullName evidence="21">Tyrosine-protein kinase</fullName>
        <ecNumber evidence="21">2.7.10.-</ecNumber>
    </submittedName>
</protein>
<dbReference type="InterPro" id="IPR050445">
    <property type="entry name" value="Bact_polysacc_biosynth/exp"/>
</dbReference>
<keyword evidence="9" id="KW-0067">ATP-binding</keyword>
<dbReference type="RefSeq" id="WP_010796163.1">
    <property type="nucleotide sequence ID" value="NZ_CP044086.1"/>
</dbReference>
<evidence type="ECO:0000313" key="23">
    <source>
        <dbReference type="Proteomes" id="UP000626180"/>
    </source>
</evidence>
<evidence type="ECO:0000256" key="12">
    <source>
        <dbReference type="ARBA" id="ARBA00023137"/>
    </source>
</evidence>
<evidence type="ECO:0000256" key="14">
    <source>
        <dbReference type="SAM" id="Coils"/>
    </source>
</evidence>
<reference evidence="20 24" key="3">
    <citation type="submission" date="2020-11" db="EMBL/GenBank/DDBJ databases">
        <title>Enhanced detection system for hospital associated transmission using whole genome sequencing surveillance.</title>
        <authorList>
            <person name="Harrison L.H."/>
            <person name="Van Tyne D."/>
            <person name="Marsh J.W."/>
            <person name="Griffith M.P."/>
            <person name="Snyder D.J."/>
            <person name="Cooper V.S."/>
            <person name="Mustapha M."/>
        </authorList>
    </citation>
    <scope>NUCLEOTIDE SEQUENCE [LARGE SCALE GENOMIC DNA]</scope>
    <source>
        <strain evidence="20 24">PSB00013</strain>
    </source>
</reference>
<dbReference type="GO" id="GO:0042802">
    <property type="term" value="F:identical protein binding"/>
    <property type="evidence" value="ECO:0007669"/>
    <property type="project" value="UniProtKB-ARBA"/>
</dbReference>
<dbReference type="SUPFAM" id="SSF52540">
    <property type="entry name" value="P-loop containing nucleoside triphosphate hydrolases"/>
    <property type="match status" value="1"/>
</dbReference>
<dbReference type="InterPro" id="IPR003856">
    <property type="entry name" value="LPS_length_determ_N"/>
</dbReference>
<keyword evidence="8 21" id="KW-0418">Kinase</keyword>
<dbReference type="EMBL" id="JADMCD010000004">
    <property type="protein sequence ID" value="MBF8641165.1"/>
    <property type="molecule type" value="Genomic_DNA"/>
</dbReference>
<evidence type="ECO:0000256" key="5">
    <source>
        <dbReference type="ARBA" id="ARBA00022679"/>
    </source>
</evidence>
<keyword evidence="6 15" id="KW-0812">Transmembrane</keyword>
<gene>
    <name evidence="21" type="primary">wzc</name>
    <name evidence="20" type="ORF">I5Q09_05270</name>
    <name evidence="19" type="ORF">IRZ65_10760</name>
    <name evidence="21" type="ORF">NCTC11842_04419</name>
</gene>
<comment type="subcellular location">
    <subcellularLocation>
        <location evidence="1">Cell inner membrane</location>
        <topology evidence="1">Multi-pass membrane protein</topology>
    </subcellularLocation>
</comment>
<keyword evidence="4" id="KW-0997">Cell inner membrane</keyword>
<evidence type="ECO:0000313" key="24">
    <source>
        <dbReference type="Proteomes" id="UP000638986"/>
    </source>
</evidence>
<feature type="domain" description="Tyrosine-protein kinase G-rich" evidence="18">
    <location>
        <begin position="387"/>
        <end position="467"/>
    </location>
</feature>
<keyword evidence="5 21" id="KW-0808">Transferase</keyword>
<evidence type="ECO:0000256" key="1">
    <source>
        <dbReference type="ARBA" id="ARBA00004429"/>
    </source>
</evidence>